<dbReference type="PANTHER" id="PTHR35596">
    <property type="entry name" value="DUF2263 DOMAIN-CONTAINING PROTEIN"/>
    <property type="match status" value="1"/>
</dbReference>
<name>A0A177A686_9PEZI</name>
<feature type="region of interest" description="Disordered" evidence="1">
    <location>
        <begin position="261"/>
        <end position="298"/>
    </location>
</feature>
<dbReference type="InterPro" id="IPR012664">
    <property type="entry name" value="CHP02452"/>
</dbReference>
<dbReference type="AlphaFoldDB" id="A0A177A686"/>
<dbReference type="NCBIfam" id="TIGR02452">
    <property type="entry name" value="TIGR02452 family protein"/>
    <property type="match status" value="1"/>
</dbReference>
<evidence type="ECO:0000256" key="1">
    <source>
        <dbReference type="SAM" id="MobiDB-lite"/>
    </source>
</evidence>
<sequence length="318" mass="35409">MPPARVKPSDVAAEAKKTYIPYIESKLSAQWPAHSYLVPESTRMRCDPPSQPSRCRMTAIEGDPVDVALELAITIDKPDGVALVNMANDKRPGGDWEAGVLAPEESICRRSNLVATLKRPAANDNLSQGNYPIPTTGGIYSPYVVIFRSGPDQYQLWQKFKTLPVISVPPVRRPKLDPTGLKYSFEQEKELMREKMRTVLRMAVWWGYSDLTLGAFGCGPVFRNPTREVATMWRDLLYFDAEFRGHFSNVVFAFDPLDGTNPNPSPDKSSKKDASSKTSSKVSGSSSKGKTKAKAASTHLEDMEIFRDVFDPAKMFPR</sequence>
<dbReference type="OrthoDB" id="2440523at2759"/>
<dbReference type="InterPro" id="IPR019261">
    <property type="entry name" value="PARG_cat_microbial"/>
</dbReference>
<dbReference type="eggNOG" id="ENOG502S1YN">
    <property type="taxonomic scope" value="Eukaryota"/>
</dbReference>
<proteinExistence type="predicted"/>
<gene>
    <name evidence="3" type="ORF">VC83_07195</name>
</gene>
<evidence type="ECO:0000259" key="2">
    <source>
        <dbReference type="Pfam" id="PF10021"/>
    </source>
</evidence>
<feature type="domain" description="Microbial-type PARG catalytic" evidence="2">
    <location>
        <begin position="49"/>
        <end position="148"/>
    </location>
</feature>
<organism evidence="3">
    <name type="scientific">Pseudogymnoascus destructans</name>
    <dbReference type="NCBI Taxonomy" id="655981"/>
    <lineage>
        <taxon>Eukaryota</taxon>
        <taxon>Fungi</taxon>
        <taxon>Dikarya</taxon>
        <taxon>Ascomycota</taxon>
        <taxon>Pezizomycotina</taxon>
        <taxon>Leotiomycetes</taxon>
        <taxon>Thelebolales</taxon>
        <taxon>Thelebolaceae</taxon>
        <taxon>Pseudogymnoascus</taxon>
    </lineage>
</organism>
<dbReference type="Gene3D" id="3.40.220.10">
    <property type="entry name" value="Leucine Aminopeptidase, subunit E, domain 1"/>
    <property type="match status" value="1"/>
</dbReference>
<dbReference type="EMBL" id="KV441403">
    <property type="protein sequence ID" value="OAF56653.1"/>
    <property type="molecule type" value="Genomic_DNA"/>
</dbReference>
<dbReference type="InterPro" id="IPR043472">
    <property type="entry name" value="Macro_dom-like"/>
</dbReference>
<reference evidence="3" key="1">
    <citation type="submission" date="2016-03" db="EMBL/GenBank/DDBJ databases">
        <title>Updated assembly of Pseudogymnoascus destructans, the fungus causing white-nose syndrome of bats.</title>
        <authorList>
            <person name="Palmer J.M."/>
            <person name="Drees K.P."/>
            <person name="Foster J.T."/>
            <person name="Lindner D.L."/>
        </authorList>
    </citation>
    <scope>NUCLEOTIDE SEQUENCE [LARGE SCALE GENOMIC DNA]</scope>
    <source>
        <strain evidence="3">20631-21</strain>
    </source>
</reference>
<protein>
    <recommendedName>
        <fullName evidence="2">Microbial-type PARG catalytic domain-containing protein</fullName>
    </recommendedName>
</protein>
<dbReference type="Pfam" id="PF10021">
    <property type="entry name" value="PARG_cat_microb"/>
    <property type="match status" value="1"/>
</dbReference>
<dbReference type="VEuPathDB" id="FungiDB:GMDG_05306"/>
<evidence type="ECO:0000313" key="3">
    <source>
        <dbReference type="EMBL" id="OAF56653.1"/>
    </source>
</evidence>
<dbReference type="Proteomes" id="UP000077154">
    <property type="component" value="Unassembled WGS sequence"/>
</dbReference>
<dbReference type="PANTHER" id="PTHR35596:SF2">
    <property type="entry name" value="MICROBIAL-TYPE PARG CATALYTIC DOMAIN-CONTAINING PROTEIN"/>
    <property type="match status" value="1"/>
</dbReference>
<dbReference type="RefSeq" id="XP_024321946.1">
    <property type="nucleotide sequence ID" value="XM_024470772.1"/>
</dbReference>
<dbReference type="GeneID" id="36290244"/>
<feature type="compositionally biased region" description="Low complexity" evidence="1">
    <location>
        <begin position="276"/>
        <end position="288"/>
    </location>
</feature>
<accession>A0A177A686</accession>